<name>A0ABS8L1R0_9HYPH</name>
<reference evidence="4 5" key="1">
    <citation type="submission" date="2021-11" db="EMBL/GenBank/DDBJ databases">
        <authorList>
            <person name="Lee D.-H."/>
            <person name="Kim S.-B."/>
        </authorList>
    </citation>
    <scope>NUCLEOTIDE SEQUENCE [LARGE SCALE GENOMIC DNA]</scope>
    <source>
        <strain evidence="4 5">KCTC 52223</strain>
    </source>
</reference>
<comment type="caution">
    <text evidence="4">The sequence shown here is derived from an EMBL/GenBank/DDBJ whole genome shotgun (WGS) entry which is preliminary data.</text>
</comment>
<comment type="pathway">
    <text evidence="1">Bacterial outer membrane biogenesis; LPS O-antigen biosynthesis.</text>
</comment>
<dbReference type="Gene3D" id="3.40.50.720">
    <property type="entry name" value="NAD(P)-binding Rossmann-like Domain"/>
    <property type="match status" value="1"/>
</dbReference>
<dbReference type="PRINTS" id="PR01713">
    <property type="entry name" value="NUCEPIMERASE"/>
</dbReference>
<sequence length="314" mass="33688">MSKILITGGCGFVGSNLIRQIVEQGRDSRIVVLDNETMGSPRDLPDIDLDYHKGDICDPAAVSRAVSGCDTIIHLAANTRVIESIEDPTLNFEVNVRGTFNILMAARDAGVSRVVMASTGGAILGDVEPPVHEGMVPQPAAPYGASKLAAEGYGSAFSASYGMQVTALRFSNVYGPRSYRKGSAVAHFFKQALDGKPITVYGDGSQVRDFVFVADLCRGILQAIDANVSGAFQLGSGKPTTINELLTEMKKVVGTGRWPDVNFADWRAGEVRRTYCDITKARTGFGFEPATPLSQGLEATWQWFLSQVGDTAKK</sequence>
<dbReference type="InterPro" id="IPR001509">
    <property type="entry name" value="Epimerase_deHydtase"/>
</dbReference>
<comment type="similarity">
    <text evidence="2">Belongs to the NAD(P)-dependent epimerase/dehydratase family.</text>
</comment>
<dbReference type="InterPro" id="IPR036291">
    <property type="entry name" value="NAD(P)-bd_dom_sf"/>
</dbReference>
<proteinExistence type="inferred from homology"/>
<feature type="domain" description="NAD-dependent epimerase/dehydratase" evidence="3">
    <location>
        <begin position="4"/>
        <end position="229"/>
    </location>
</feature>
<evidence type="ECO:0000256" key="1">
    <source>
        <dbReference type="ARBA" id="ARBA00005125"/>
    </source>
</evidence>
<dbReference type="EMBL" id="JAJISD010000013">
    <property type="protein sequence ID" value="MCC8432278.1"/>
    <property type="molecule type" value="Genomic_DNA"/>
</dbReference>
<evidence type="ECO:0000256" key="2">
    <source>
        <dbReference type="ARBA" id="ARBA00007637"/>
    </source>
</evidence>
<protein>
    <submittedName>
        <fullName evidence="4">NAD-dependent epimerase/dehydratase family protein</fullName>
    </submittedName>
</protein>
<evidence type="ECO:0000313" key="4">
    <source>
        <dbReference type="EMBL" id="MCC8432278.1"/>
    </source>
</evidence>
<accession>A0ABS8L1R0</accession>
<keyword evidence="5" id="KW-1185">Reference proteome</keyword>
<organism evidence="4 5">
    <name type="scientific">Reyranella aquatilis</name>
    <dbReference type="NCBI Taxonomy" id="2035356"/>
    <lineage>
        <taxon>Bacteria</taxon>
        <taxon>Pseudomonadati</taxon>
        <taxon>Pseudomonadota</taxon>
        <taxon>Alphaproteobacteria</taxon>
        <taxon>Hyphomicrobiales</taxon>
        <taxon>Reyranellaceae</taxon>
        <taxon>Reyranella</taxon>
    </lineage>
</organism>
<dbReference type="RefSeq" id="WP_230553697.1">
    <property type="nucleotide sequence ID" value="NZ_JAJISD010000013.1"/>
</dbReference>
<dbReference type="Pfam" id="PF01370">
    <property type="entry name" value="Epimerase"/>
    <property type="match status" value="1"/>
</dbReference>
<gene>
    <name evidence="4" type="ORF">LJ725_25165</name>
</gene>
<dbReference type="Proteomes" id="UP001198862">
    <property type="component" value="Unassembled WGS sequence"/>
</dbReference>
<dbReference type="SUPFAM" id="SSF51735">
    <property type="entry name" value="NAD(P)-binding Rossmann-fold domains"/>
    <property type="match status" value="1"/>
</dbReference>
<evidence type="ECO:0000313" key="5">
    <source>
        <dbReference type="Proteomes" id="UP001198862"/>
    </source>
</evidence>
<dbReference type="PANTHER" id="PTHR43000">
    <property type="entry name" value="DTDP-D-GLUCOSE 4,6-DEHYDRATASE-RELATED"/>
    <property type="match status" value="1"/>
</dbReference>
<evidence type="ECO:0000259" key="3">
    <source>
        <dbReference type="Pfam" id="PF01370"/>
    </source>
</evidence>